<feature type="region of interest" description="Disordered" evidence="1">
    <location>
        <begin position="1"/>
        <end position="24"/>
    </location>
</feature>
<gene>
    <name evidence="2" type="ORF">HYC85_000463</name>
</gene>
<dbReference type="AlphaFoldDB" id="A0A7J7I4E7"/>
<sequence length="82" mass="9463">MRLHQIKEGKSSMHHSKLTQSQLGWHREESPIICKLIPRSLVRNQTQQEKKKKKDKDQAINSSNFAISPESPNRSLSAQQTQ</sequence>
<reference evidence="3" key="1">
    <citation type="journal article" date="2020" name="Nat. Commun.">
        <title>Genome assembly of wild tea tree DASZ reveals pedigree and selection history of tea varieties.</title>
        <authorList>
            <person name="Zhang W."/>
            <person name="Zhang Y."/>
            <person name="Qiu H."/>
            <person name="Guo Y."/>
            <person name="Wan H."/>
            <person name="Zhang X."/>
            <person name="Scossa F."/>
            <person name="Alseekh S."/>
            <person name="Zhang Q."/>
            <person name="Wang P."/>
            <person name="Xu L."/>
            <person name="Schmidt M.H."/>
            <person name="Jia X."/>
            <person name="Li D."/>
            <person name="Zhu A."/>
            <person name="Guo F."/>
            <person name="Chen W."/>
            <person name="Ni D."/>
            <person name="Usadel B."/>
            <person name="Fernie A.R."/>
            <person name="Wen W."/>
        </authorList>
    </citation>
    <scope>NUCLEOTIDE SEQUENCE [LARGE SCALE GENOMIC DNA]</scope>
    <source>
        <strain evidence="3">cv. G240</strain>
    </source>
</reference>
<evidence type="ECO:0000313" key="2">
    <source>
        <dbReference type="EMBL" id="KAF5959254.1"/>
    </source>
</evidence>
<evidence type="ECO:0000256" key="1">
    <source>
        <dbReference type="SAM" id="MobiDB-lite"/>
    </source>
</evidence>
<name>A0A7J7I4E7_CAMSI</name>
<protein>
    <submittedName>
        <fullName evidence="2">Uncharacterized protein</fullName>
    </submittedName>
</protein>
<organism evidence="2 3">
    <name type="scientific">Camellia sinensis</name>
    <name type="common">Tea plant</name>
    <name type="synonym">Thea sinensis</name>
    <dbReference type="NCBI Taxonomy" id="4442"/>
    <lineage>
        <taxon>Eukaryota</taxon>
        <taxon>Viridiplantae</taxon>
        <taxon>Streptophyta</taxon>
        <taxon>Embryophyta</taxon>
        <taxon>Tracheophyta</taxon>
        <taxon>Spermatophyta</taxon>
        <taxon>Magnoliopsida</taxon>
        <taxon>eudicotyledons</taxon>
        <taxon>Gunneridae</taxon>
        <taxon>Pentapetalae</taxon>
        <taxon>asterids</taxon>
        <taxon>Ericales</taxon>
        <taxon>Theaceae</taxon>
        <taxon>Camellia</taxon>
    </lineage>
</organism>
<feature type="compositionally biased region" description="Basic and acidic residues" evidence="1">
    <location>
        <begin position="1"/>
        <end position="11"/>
    </location>
</feature>
<keyword evidence="3" id="KW-1185">Reference proteome</keyword>
<evidence type="ECO:0000313" key="3">
    <source>
        <dbReference type="Proteomes" id="UP000593564"/>
    </source>
</evidence>
<feature type="region of interest" description="Disordered" evidence="1">
    <location>
        <begin position="42"/>
        <end position="82"/>
    </location>
</feature>
<proteinExistence type="predicted"/>
<accession>A0A7J7I4E7</accession>
<dbReference type="Proteomes" id="UP000593564">
    <property type="component" value="Unassembled WGS sequence"/>
</dbReference>
<dbReference type="EMBL" id="JACBKZ010000001">
    <property type="protein sequence ID" value="KAF5959254.1"/>
    <property type="molecule type" value="Genomic_DNA"/>
</dbReference>
<reference evidence="2 3" key="2">
    <citation type="submission" date="2020-07" db="EMBL/GenBank/DDBJ databases">
        <title>Genome assembly of wild tea tree DASZ reveals pedigree and selection history of tea varieties.</title>
        <authorList>
            <person name="Zhang W."/>
        </authorList>
    </citation>
    <scope>NUCLEOTIDE SEQUENCE [LARGE SCALE GENOMIC DNA]</scope>
    <source>
        <strain evidence="3">cv. G240</strain>
        <tissue evidence="2">Leaf</tissue>
    </source>
</reference>
<comment type="caution">
    <text evidence="2">The sequence shown here is derived from an EMBL/GenBank/DDBJ whole genome shotgun (WGS) entry which is preliminary data.</text>
</comment>
<feature type="compositionally biased region" description="Polar residues" evidence="1">
    <location>
        <begin position="59"/>
        <end position="82"/>
    </location>
</feature>